<proteinExistence type="predicted"/>
<evidence type="ECO:0000259" key="1">
    <source>
        <dbReference type="Pfam" id="PF00535"/>
    </source>
</evidence>
<evidence type="ECO:0000313" key="3">
    <source>
        <dbReference type="Proteomes" id="UP000494216"/>
    </source>
</evidence>
<dbReference type="Pfam" id="PF00535">
    <property type="entry name" value="Glycos_transf_2"/>
    <property type="match status" value="1"/>
</dbReference>
<dbReference type="EMBL" id="CADCXN010000010">
    <property type="protein sequence ID" value="CAA9889493.1"/>
    <property type="molecule type" value="Genomic_DNA"/>
</dbReference>
<evidence type="ECO:0000313" key="2">
    <source>
        <dbReference type="EMBL" id="CAA9889493.1"/>
    </source>
</evidence>
<gene>
    <name evidence="2" type="ORF">METHB2_1070005</name>
</gene>
<protein>
    <submittedName>
        <fullName evidence="2">Glycosyltransferase involved in cell wall bisynthesis</fullName>
    </submittedName>
</protein>
<organism evidence="2 3">
    <name type="scientific">Candidatus Methylobacter favarea</name>
    <dbReference type="NCBI Taxonomy" id="2707345"/>
    <lineage>
        <taxon>Bacteria</taxon>
        <taxon>Pseudomonadati</taxon>
        <taxon>Pseudomonadota</taxon>
        <taxon>Gammaproteobacteria</taxon>
        <taxon>Methylococcales</taxon>
        <taxon>Methylococcaceae</taxon>
        <taxon>Methylobacter</taxon>
    </lineage>
</organism>
<name>A0A8S0WYA8_9GAMM</name>
<dbReference type="PANTHER" id="PTHR22916:SF3">
    <property type="entry name" value="UDP-GLCNAC:BETAGAL BETA-1,3-N-ACETYLGLUCOSAMINYLTRANSFERASE-LIKE PROTEIN 1"/>
    <property type="match status" value="1"/>
</dbReference>
<feature type="domain" description="Glycosyltransferase 2-like" evidence="1">
    <location>
        <begin position="4"/>
        <end position="107"/>
    </location>
</feature>
<dbReference type="InterPro" id="IPR029044">
    <property type="entry name" value="Nucleotide-diphossugar_trans"/>
</dbReference>
<dbReference type="AlphaFoldDB" id="A0A8S0WYA8"/>
<accession>A0A8S0WYA8</accession>
<dbReference type="RefSeq" id="WP_174624500.1">
    <property type="nucleotide sequence ID" value="NZ_CADCXN010000010.1"/>
</dbReference>
<dbReference type="GO" id="GO:0016758">
    <property type="term" value="F:hexosyltransferase activity"/>
    <property type="evidence" value="ECO:0007669"/>
    <property type="project" value="UniProtKB-ARBA"/>
</dbReference>
<dbReference type="SUPFAM" id="SSF53448">
    <property type="entry name" value="Nucleotide-diphospho-sugar transferases"/>
    <property type="match status" value="1"/>
</dbReference>
<comment type="caution">
    <text evidence="2">The sequence shown here is derived from an EMBL/GenBank/DDBJ whole genome shotgun (WGS) entry which is preliminary data.</text>
</comment>
<dbReference type="Gene3D" id="3.90.550.10">
    <property type="entry name" value="Spore Coat Polysaccharide Biosynthesis Protein SpsA, Chain A"/>
    <property type="match status" value="1"/>
</dbReference>
<dbReference type="CDD" id="cd00761">
    <property type="entry name" value="Glyco_tranf_GTA_type"/>
    <property type="match status" value="1"/>
</dbReference>
<dbReference type="InterPro" id="IPR001173">
    <property type="entry name" value="Glyco_trans_2-like"/>
</dbReference>
<keyword evidence="3" id="KW-1185">Reference proteome</keyword>
<sequence length="294" mass="34122">MLVSIYLPTKNRLESMKAAVDSVLRQTYTNLELIIVDDGSTDGTADYLNELVRIDARVKFLRNEISRGACYARNRAIKASTGEFITGLDDDDEFISSHIGALVDYWSLLTTHSSTFPSCIYTQNIYKNNEVLSESKKMSRVEYTDLFEGNHIGNQIFAPRSHFIETGLFDENMPAWQDLEFFFRILKKFGAARLLDLNSYIFDISLRPDRISSAQKARILEASDRMITLHADNRDRGAQRFLLQAYGDYYNFPLTFKDLCIFLRHGFWWQGLKVMILNFLKRDFQNLKRKLILN</sequence>
<reference evidence="2 3" key="1">
    <citation type="submission" date="2020-02" db="EMBL/GenBank/DDBJ databases">
        <authorList>
            <person name="Hogendoorn C."/>
        </authorList>
    </citation>
    <scope>NUCLEOTIDE SEQUENCE [LARGE SCALE GENOMIC DNA]</scope>
    <source>
        <strain evidence="2">METHB21</strain>
    </source>
</reference>
<dbReference type="Proteomes" id="UP000494216">
    <property type="component" value="Unassembled WGS sequence"/>
</dbReference>
<dbReference type="PANTHER" id="PTHR22916">
    <property type="entry name" value="GLYCOSYLTRANSFERASE"/>
    <property type="match status" value="1"/>
</dbReference>